<dbReference type="Pfam" id="PF09594">
    <property type="entry name" value="GT87"/>
    <property type="match status" value="1"/>
</dbReference>
<proteinExistence type="inferred from homology"/>
<dbReference type="AlphaFoldDB" id="A0A518IQS3"/>
<protein>
    <recommendedName>
        <fullName evidence="11">Polyprenol-phosphate-mannose-dependent alpha-(1-2)-phosphatidylinositol mannoside mannosyltransferase</fullName>
    </recommendedName>
</protein>
<keyword evidence="6 8" id="KW-0472">Membrane</keyword>
<evidence type="ECO:0000256" key="5">
    <source>
        <dbReference type="ARBA" id="ARBA00022989"/>
    </source>
</evidence>
<evidence type="ECO:0000313" key="10">
    <source>
        <dbReference type="Proteomes" id="UP000316770"/>
    </source>
</evidence>
<gene>
    <name evidence="9" type="ORF">Mal33_14080</name>
</gene>
<reference evidence="9 10" key="1">
    <citation type="submission" date="2019-02" db="EMBL/GenBank/DDBJ databases">
        <title>Deep-cultivation of Planctomycetes and their phenomic and genomic characterization uncovers novel biology.</title>
        <authorList>
            <person name="Wiegand S."/>
            <person name="Jogler M."/>
            <person name="Boedeker C."/>
            <person name="Pinto D."/>
            <person name="Vollmers J."/>
            <person name="Rivas-Marin E."/>
            <person name="Kohn T."/>
            <person name="Peeters S.H."/>
            <person name="Heuer A."/>
            <person name="Rast P."/>
            <person name="Oberbeckmann S."/>
            <person name="Bunk B."/>
            <person name="Jeske O."/>
            <person name="Meyerdierks A."/>
            <person name="Storesund J.E."/>
            <person name="Kallscheuer N."/>
            <person name="Luecker S."/>
            <person name="Lage O.M."/>
            <person name="Pohl T."/>
            <person name="Merkel B.J."/>
            <person name="Hornburger P."/>
            <person name="Mueller R.-W."/>
            <person name="Bruemmer F."/>
            <person name="Labrenz M."/>
            <person name="Spormann A.M."/>
            <person name="Op den Camp H."/>
            <person name="Overmann J."/>
            <person name="Amann R."/>
            <person name="Jetten M.S.M."/>
            <person name="Mascher T."/>
            <person name="Medema M.H."/>
            <person name="Devos D.P."/>
            <person name="Kaster A.-K."/>
            <person name="Ovreas L."/>
            <person name="Rohde M."/>
            <person name="Galperin M.Y."/>
            <person name="Jogler C."/>
        </authorList>
    </citation>
    <scope>NUCLEOTIDE SEQUENCE [LARGE SCALE GENOMIC DNA]</scope>
    <source>
        <strain evidence="9 10">Mal33</strain>
    </source>
</reference>
<sequence>MTAPTQPAANRAPSTGRAVGAATLLAIVVVCLIAATANNFRCETEPRKSALGGDFLQEWIGGRLVARGDAELLYDPATTDQMQHDAALVGFEWPESEYYPMVYPPAWYAAISPLSRIEYTSACYVWLALLATSLPLLAWLMSRGLQLQAGQVVAIVIGLVLFPPAMQSLVMGQKSLLWLGVWVGVFALCRSGREGWAGTLFGFMLMKPILVPVMIGMMIARRRWSFVFAAAGSAATIAAASLLFVPVSSWIDYVGVVAGVGTYHQTAGYSADLAQNLGALLLTATGPHRAVYWGLFAAGAAIVIVLMGRAARIGEPQTDSPQNVPALDDRFWIATVLGTILLSPHYFAYDLTLLGLLPIAIACQGRLGEAMPWIVACFVATAINDSIVQTLGFPPTPVVLLAMLAWYGRPPMTLVAGCPAGR</sequence>
<evidence type="ECO:0000256" key="3">
    <source>
        <dbReference type="ARBA" id="ARBA00022679"/>
    </source>
</evidence>
<feature type="transmembrane region" description="Helical" evidence="8">
    <location>
        <begin position="290"/>
        <end position="310"/>
    </location>
</feature>
<feature type="transmembrane region" description="Helical" evidence="8">
    <location>
        <begin position="147"/>
        <end position="164"/>
    </location>
</feature>
<feature type="transmembrane region" description="Helical" evidence="8">
    <location>
        <begin position="226"/>
        <end position="245"/>
    </location>
</feature>
<feature type="transmembrane region" description="Helical" evidence="8">
    <location>
        <begin position="176"/>
        <end position="193"/>
    </location>
</feature>
<dbReference type="EMBL" id="CP036318">
    <property type="protein sequence ID" value="QDV55435.1"/>
    <property type="molecule type" value="Genomic_DNA"/>
</dbReference>
<dbReference type="GO" id="GO:0005886">
    <property type="term" value="C:plasma membrane"/>
    <property type="evidence" value="ECO:0007669"/>
    <property type="project" value="UniProtKB-SubCell"/>
</dbReference>
<dbReference type="GO" id="GO:0016758">
    <property type="term" value="F:hexosyltransferase activity"/>
    <property type="evidence" value="ECO:0007669"/>
    <property type="project" value="InterPro"/>
</dbReference>
<comment type="similarity">
    <text evidence="7">Belongs to the glycosyltransferase 87 family.</text>
</comment>
<feature type="transmembrane region" description="Helical" evidence="8">
    <location>
        <begin position="122"/>
        <end position="141"/>
    </location>
</feature>
<keyword evidence="3" id="KW-0808">Transferase</keyword>
<dbReference type="RefSeq" id="WP_145283255.1">
    <property type="nucleotide sequence ID" value="NZ_CP036318.1"/>
</dbReference>
<keyword evidence="4 8" id="KW-0812">Transmembrane</keyword>
<feature type="transmembrane region" description="Helical" evidence="8">
    <location>
        <begin position="199"/>
        <end position="219"/>
    </location>
</feature>
<dbReference type="InterPro" id="IPR018584">
    <property type="entry name" value="GT87"/>
</dbReference>
<keyword evidence="10" id="KW-1185">Reference proteome</keyword>
<evidence type="ECO:0000256" key="1">
    <source>
        <dbReference type="ARBA" id="ARBA00004651"/>
    </source>
</evidence>
<dbReference type="Proteomes" id="UP000316770">
    <property type="component" value="Chromosome"/>
</dbReference>
<evidence type="ECO:0000256" key="7">
    <source>
        <dbReference type="ARBA" id="ARBA00024033"/>
    </source>
</evidence>
<evidence type="ECO:0008006" key="11">
    <source>
        <dbReference type="Google" id="ProtNLM"/>
    </source>
</evidence>
<keyword evidence="2" id="KW-1003">Cell membrane</keyword>
<evidence type="ECO:0000256" key="2">
    <source>
        <dbReference type="ARBA" id="ARBA00022475"/>
    </source>
</evidence>
<comment type="subcellular location">
    <subcellularLocation>
        <location evidence="1">Cell membrane</location>
        <topology evidence="1">Multi-pass membrane protein</topology>
    </subcellularLocation>
</comment>
<name>A0A518IQS3_9BACT</name>
<evidence type="ECO:0000256" key="8">
    <source>
        <dbReference type="SAM" id="Phobius"/>
    </source>
</evidence>
<evidence type="ECO:0000256" key="6">
    <source>
        <dbReference type="ARBA" id="ARBA00023136"/>
    </source>
</evidence>
<organism evidence="9 10">
    <name type="scientific">Rosistilla oblonga</name>
    <dbReference type="NCBI Taxonomy" id="2527990"/>
    <lineage>
        <taxon>Bacteria</taxon>
        <taxon>Pseudomonadati</taxon>
        <taxon>Planctomycetota</taxon>
        <taxon>Planctomycetia</taxon>
        <taxon>Pirellulales</taxon>
        <taxon>Pirellulaceae</taxon>
        <taxon>Rosistilla</taxon>
    </lineage>
</organism>
<evidence type="ECO:0000313" key="9">
    <source>
        <dbReference type="EMBL" id="QDV55435.1"/>
    </source>
</evidence>
<evidence type="ECO:0000256" key="4">
    <source>
        <dbReference type="ARBA" id="ARBA00022692"/>
    </source>
</evidence>
<accession>A0A518IQS3</accession>
<keyword evidence="5 8" id="KW-1133">Transmembrane helix</keyword>
<feature type="transmembrane region" description="Helical" evidence="8">
    <location>
        <begin position="331"/>
        <end position="349"/>
    </location>
</feature>
<feature type="transmembrane region" description="Helical" evidence="8">
    <location>
        <begin position="20"/>
        <end position="40"/>
    </location>
</feature>